<dbReference type="Proteomes" id="UP000653674">
    <property type="component" value="Unassembled WGS sequence"/>
</dbReference>
<evidence type="ECO:0000313" key="2">
    <source>
        <dbReference type="EMBL" id="GIG74801.1"/>
    </source>
</evidence>
<reference evidence="2" key="1">
    <citation type="submission" date="2021-01" db="EMBL/GenBank/DDBJ databases">
        <title>Whole genome shotgun sequence of Planosporangium flavigriseum NBRC 105377.</title>
        <authorList>
            <person name="Komaki H."/>
            <person name="Tamura T."/>
        </authorList>
    </citation>
    <scope>NUCLEOTIDE SEQUENCE</scope>
    <source>
        <strain evidence="2">NBRC 105377</strain>
    </source>
</reference>
<dbReference type="EMBL" id="BONU01000022">
    <property type="protein sequence ID" value="GIG74801.1"/>
    <property type="molecule type" value="Genomic_DNA"/>
</dbReference>
<sequence length="142" mass="14418">MRTLILLLAAIGAVVEAAVLGGFLYVLGVMIGEYSMSMNGTPPAAGRLAVWILGAVLALILAALAVPLVRAAVRSRPLRRPARVLIVCGLVLNALFGVVVILVSGGLAVVGVLAVFSLLLLALLTTGDEAAERPSTEPAPAA</sequence>
<feature type="transmembrane region" description="Helical" evidence="1">
    <location>
        <begin position="107"/>
        <end position="125"/>
    </location>
</feature>
<keyword evidence="3" id="KW-1185">Reference proteome</keyword>
<dbReference type="AlphaFoldDB" id="A0A8J3PP92"/>
<evidence type="ECO:0000313" key="3">
    <source>
        <dbReference type="Proteomes" id="UP000653674"/>
    </source>
</evidence>
<comment type="caution">
    <text evidence="2">The sequence shown here is derived from an EMBL/GenBank/DDBJ whole genome shotgun (WGS) entry which is preliminary data.</text>
</comment>
<protein>
    <submittedName>
        <fullName evidence="2">Uncharacterized protein</fullName>
    </submittedName>
</protein>
<name>A0A8J3PP92_9ACTN</name>
<keyword evidence="1" id="KW-0472">Membrane</keyword>
<gene>
    <name evidence="2" type="ORF">Pfl04_32050</name>
</gene>
<organism evidence="2 3">
    <name type="scientific">Planosporangium flavigriseum</name>
    <dbReference type="NCBI Taxonomy" id="373681"/>
    <lineage>
        <taxon>Bacteria</taxon>
        <taxon>Bacillati</taxon>
        <taxon>Actinomycetota</taxon>
        <taxon>Actinomycetes</taxon>
        <taxon>Micromonosporales</taxon>
        <taxon>Micromonosporaceae</taxon>
        <taxon>Planosporangium</taxon>
    </lineage>
</organism>
<feature type="transmembrane region" description="Helical" evidence="1">
    <location>
        <begin position="81"/>
        <end position="101"/>
    </location>
</feature>
<feature type="transmembrane region" description="Helical" evidence="1">
    <location>
        <begin position="48"/>
        <end position="69"/>
    </location>
</feature>
<keyword evidence="1" id="KW-0812">Transmembrane</keyword>
<accession>A0A8J3PP92</accession>
<keyword evidence="1" id="KW-1133">Transmembrane helix</keyword>
<dbReference type="RefSeq" id="WP_168077388.1">
    <property type="nucleotide sequence ID" value="NZ_BAAAQJ010000007.1"/>
</dbReference>
<proteinExistence type="predicted"/>
<evidence type="ECO:0000256" key="1">
    <source>
        <dbReference type="SAM" id="Phobius"/>
    </source>
</evidence>